<dbReference type="AlphaFoldDB" id="A0A8T5UUH3"/>
<gene>
    <name evidence="4" type="ORF">K8N75_02140</name>
</gene>
<dbReference type="InterPro" id="IPR042239">
    <property type="entry name" value="Nop_C"/>
</dbReference>
<dbReference type="Proteomes" id="UP000825933">
    <property type="component" value="Unassembled WGS sequence"/>
</dbReference>
<comment type="caution">
    <text evidence="4">The sequence shown here is derived from an EMBL/GenBank/DDBJ whole genome shotgun (WGS) entry which is preliminary data.</text>
</comment>
<dbReference type="InterPro" id="IPR029012">
    <property type="entry name" value="Helix_hairpin_bin_sf"/>
</dbReference>
<dbReference type="InterPro" id="IPR045056">
    <property type="entry name" value="Nop56/Nop58"/>
</dbReference>
<dbReference type="InterPro" id="IPR048896">
    <property type="entry name" value="Nop5_56-rel_N"/>
</dbReference>
<dbReference type="Gene3D" id="1.10.287.660">
    <property type="entry name" value="Helix hairpin bin"/>
    <property type="match status" value="1"/>
</dbReference>
<accession>A0A8T5UUH3</accession>
<dbReference type="Gene3D" id="1.10.150.460">
    <property type="match status" value="1"/>
</dbReference>
<feature type="domain" description="Nop" evidence="3">
    <location>
        <begin position="254"/>
        <end position="368"/>
    </location>
</feature>
<evidence type="ECO:0000313" key="4">
    <source>
        <dbReference type="EMBL" id="MBZ2164850.1"/>
    </source>
</evidence>
<dbReference type="SUPFAM" id="SSF89124">
    <property type="entry name" value="Nop domain"/>
    <property type="match status" value="1"/>
</dbReference>
<dbReference type="InterPro" id="IPR002687">
    <property type="entry name" value="Nop_dom"/>
</dbReference>
<comment type="similarity">
    <text evidence="1">Belongs to the NOP5/NOP56 family.</text>
</comment>
<dbReference type="Gene3D" id="3.30.420.220">
    <property type="match status" value="1"/>
</dbReference>
<dbReference type="EMBL" id="JAIOUQ010000003">
    <property type="protein sequence ID" value="MBZ2164850.1"/>
    <property type="molecule type" value="Genomic_DNA"/>
</dbReference>
<keyword evidence="5" id="KW-1185">Reference proteome</keyword>
<dbReference type="GO" id="GO:0030515">
    <property type="term" value="F:snoRNA binding"/>
    <property type="evidence" value="ECO:0007669"/>
    <property type="project" value="InterPro"/>
</dbReference>
<feature type="region of interest" description="Disordered" evidence="2">
    <location>
        <begin position="366"/>
        <end position="405"/>
    </location>
</feature>
<dbReference type="SMART" id="SM00931">
    <property type="entry name" value="NOSIC"/>
    <property type="match status" value="1"/>
</dbReference>
<dbReference type="GO" id="GO:0031428">
    <property type="term" value="C:box C/D methylation guide snoRNP complex"/>
    <property type="evidence" value="ECO:0007669"/>
    <property type="project" value="InterPro"/>
</dbReference>
<dbReference type="Pfam" id="PF21572">
    <property type="entry name" value="Nop5_56-rel_N_Arc"/>
    <property type="match status" value="1"/>
</dbReference>
<dbReference type="Gene3D" id="1.10.246.90">
    <property type="entry name" value="Nop domain"/>
    <property type="match status" value="1"/>
</dbReference>
<dbReference type="InterPro" id="IPR036070">
    <property type="entry name" value="Nop_dom_sf"/>
</dbReference>
<feature type="compositionally biased region" description="Basic residues" evidence="2">
    <location>
        <begin position="388"/>
        <end position="397"/>
    </location>
</feature>
<sequence>MKCYLTCSFAGFISLDENCTLLDYELFPRDKLKERFAKITAGIVTREEELILKRLVKKCDTIVIETNTPHSRYKNLKESIKFKYETPNMAGEFLRSNMEDLLKKTDFLKSDDDLTKIIHDLSIEITNDRLRKASESEDMFLIQAINSIDELDETTGKMVERLREWYSIHFPELDKIKNHERFVEIVADLGDRDSIIDSGVLDPDKDSVRTDKSIGAPISEIDLLILKEFASSIKSLQVTKRSITEYIDERMGEIAPNLKDLTGASLGAKLIAHVGSLERLSKMASGTVQVLGAEKALFRHLKTGERPPKHGLIFQHPEVRGAKWWIRGKVARTLALKISLAVRTDVYSGEYDPSIRESFEKRIEEIKKSNPFPKKSTKSKKVNEKETKKKRKKRDKYKKNIKDYY</sequence>
<keyword evidence="4" id="KW-0067">ATP-binding</keyword>
<keyword evidence="4" id="KW-0547">Nucleotide-binding</keyword>
<evidence type="ECO:0000256" key="1">
    <source>
        <dbReference type="ARBA" id="ARBA00009211"/>
    </source>
</evidence>
<name>A0A8T5UUH3_9EURY</name>
<dbReference type="RefSeq" id="WP_223790508.1">
    <property type="nucleotide sequence ID" value="NZ_JAIOUQ010000003.1"/>
</dbReference>
<reference evidence="5" key="1">
    <citation type="journal article" date="2022" name="Microbiol. Resour. Announc.">
        <title>Draft Genome Sequence of a Methanogenic Archaeon from West Spitsbergen Permafrost.</title>
        <authorList>
            <person name="Trubitsyn V."/>
            <person name="Rivkina E."/>
            <person name="Shcherbakova V."/>
        </authorList>
    </citation>
    <scope>NUCLEOTIDE SEQUENCE [LARGE SCALE GENOMIC DNA]</scope>
    <source>
        <strain evidence="5">VT</strain>
    </source>
</reference>
<evidence type="ECO:0000313" key="5">
    <source>
        <dbReference type="Proteomes" id="UP000825933"/>
    </source>
</evidence>
<evidence type="ECO:0000259" key="3">
    <source>
        <dbReference type="PROSITE" id="PS51358"/>
    </source>
</evidence>
<organism evidence="4 5">
    <name type="scientific">Methanobacterium spitsbergense</name>
    <dbReference type="NCBI Taxonomy" id="2874285"/>
    <lineage>
        <taxon>Archaea</taxon>
        <taxon>Methanobacteriati</taxon>
        <taxon>Methanobacteriota</taxon>
        <taxon>Methanomada group</taxon>
        <taxon>Methanobacteria</taxon>
        <taxon>Methanobacteriales</taxon>
        <taxon>Methanobacteriaceae</taxon>
        <taxon>Methanobacterium</taxon>
    </lineage>
</organism>
<dbReference type="PANTHER" id="PTHR10894">
    <property type="entry name" value="NUCLEOLAR PROTEIN 5 NUCLEOLAR PROTEIN NOP5 NOP58"/>
    <property type="match status" value="1"/>
</dbReference>
<dbReference type="GO" id="GO:0005524">
    <property type="term" value="F:ATP binding"/>
    <property type="evidence" value="ECO:0007669"/>
    <property type="project" value="UniProtKB-KW"/>
</dbReference>
<dbReference type="PROSITE" id="PS51358">
    <property type="entry name" value="NOP"/>
    <property type="match status" value="1"/>
</dbReference>
<dbReference type="InterPro" id="IPR047099">
    <property type="entry name" value="Nop5_N_sf"/>
</dbReference>
<dbReference type="InterPro" id="IPR012976">
    <property type="entry name" value="NOSIC"/>
</dbReference>
<proteinExistence type="inferred from homology"/>
<dbReference type="Pfam" id="PF01798">
    <property type="entry name" value="Nop"/>
    <property type="match status" value="1"/>
</dbReference>
<evidence type="ECO:0000256" key="2">
    <source>
        <dbReference type="SAM" id="MobiDB-lite"/>
    </source>
</evidence>
<dbReference type="PANTHER" id="PTHR10894:SF0">
    <property type="entry name" value="NUCLEOLAR PROTEIN 56"/>
    <property type="match status" value="1"/>
</dbReference>
<protein>
    <submittedName>
        <fullName evidence="4">ATP-binding protein</fullName>
    </submittedName>
</protein>